<evidence type="ECO:0000256" key="4">
    <source>
        <dbReference type="ARBA" id="ARBA00022692"/>
    </source>
</evidence>
<dbReference type="eggNOG" id="ENOG502QRYG">
    <property type="taxonomic scope" value="Eukaryota"/>
</dbReference>
<dbReference type="GeneID" id="8438731"/>
<keyword evidence="4 8" id="KW-0812">Transmembrane</keyword>
<keyword evidence="3" id="KW-0813">Transport</keyword>
<feature type="transmembrane region" description="Helical" evidence="8">
    <location>
        <begin position="224"/>
        <end position="242"/>
    </location>
</feature>
<dbReference type="InterPro" id="IPR036259">
    <property type="entry name" value="MFS_trans_sf"/>
</dbReference>
<dbReference type="HOGENOM" id="CLU_068491_0_0_1"/>
<dbReference type="OMA" id="RINFFIQ"/>
<dbReference type="InParanoid" id="C4JJ75"/>
<protein>
    <submittedName>
        <fullName evidence="9">Uncharacterized protein</fullName>
    </submittedName>
</protein>
<evidence type="ECO:0000256" key="5">
    <source>
        <dbReference type="ARBA" id="ARBA00022989"/>
    </source>
</evidence>
<evidence type="ECO:0000313" key="10">
    <source>
        <dbReference type="Proteomes" id="UP000002058"/>
    </source>
</evidence>
<dbReference type="Proteomes" id="UP000002058">
    <property type="component" value="Unassembled WGS sequence"/>
</dbReference>
<dbReference type="KEGG" id="ure:UREG_01682"/>
<dbReference type="VEuPathDB" id="FungiDB:UREG_01682"/>
<keyword evidence="6 8" id="KW-0472">Membrane</keyword>
<keyword evidence="10" id="KW-1185">Reference proteome</keyword>
<comment type="subcellular location">
    <subcellularLocation>
        <location evidence="1">Membrane</location>
        <topology evidence="1">Multi-pass membrane protein</topology>
    </subcellularLocation>
</comment>
<feature type="transmembrane region" description="Helical" evidence="8">
    <location>
        <begin position="99"/>
        <end position="119"/>
    </location>
</feature>
<evidence type="ECO:0000256" key="1">
    <source>
        <dbReference type="ARBA" id="ARBA00004141"/>
    </source>
</evidence>
<dbReference type="PANTHER" id="PTHR20772">
    <property type="entry name" value="PROTEIN FMP42"/>
    <property type="match status" value="1"/>
</dbReference>
<gene>
    <name evidence="9" type="ORF">UREG_01682</name>
</gene>
<dbReference type="OrthoDB" id="330047at2759"/>
<keyword evidence="5 8" id="KW-1133">Transmembrane helix</keyword>
<reference evidence="10" key="1">
    <citation type="journal article" date="2009" name="Genome Res.">
        <title>Comparative genomic analyses of the human fungal pathogens Coccidioides and their relatives.</title>
        <authorList>
            <person name="Sharpton T.J."/>
            <person name="Stajich J.E."/>
            <person name="Rounsley S.D."/>
            <person name="Gardner M.J."/>
            <person name="Wortman J.R."/>
            <person name="Jordar V.S."/>
            <person name="Maiti R."/>
            <person name="Kodira C.D."/>
            <person name="Neafsey D.E."/>
            <person name="Zeng Q."/>
            <person name="Hung C.-Y."/>
            <person name="McMahan C."/>
            <person name="Muszewska A."/>
            <person name="Grynberg M."/>
            <person name="Mandel M.A."/>
            <person name="Kellner E.M."/>
            <person name="Barker B.M."/>
            <person name="Galgiani J.N."/>
            <person name="Orbach M.J."/>
            <person name="Kirkland T.N."/>
            <person name="Cole G.T."/>
            <person name="Henn M.R."/>
            <person name="Birren B.W."/>
            <person name="Taylor J.W."/>
        </authorList>
    </citation>
    <scope>NUCLEOTIDE SEQUENCE [LARGE SCALE GENOMIC DNA]</scope>
    <source>
        <strain evidence="10">UAMH 1704</strain>
    </source>
</reference>
<evidence type="ECO:0000256" key="3">
    <source>
        <dbReference type="ARBA" id="ARBA00022448"/>
    </source>
</evidence>
<sequence length="318" mass="35405">MLLMPSRSYSTVRELFQHAEETLAEDGYADGDASAHIQGFNPEDVSPRYQRLISKIRSLVDDQNDKSNSDEPSSSAIKTDPTWGTMHTHSSFQQIRSPWFILISLFTVIQMLRMNYFISTIRPQYEYLLSSPEQARKLNHLFDFFLPLGGLISIPFIGIILDQTALSSILTLLVTGATLIGVLGCISHSLFAAYANIALFVLYRPYFYTTISDYAAKIFGFQTFGRVYGLVIFLAGLGNFFQSYLDILTMKSLGGNPVPVNVGLTIAGAVAGVVLVWFVWWRTRKSLGTGVCDISETERLLAGTADETRDGSYGTLRR</sequence>
<dbReference type="InterPro" id="IPR052599">
    <property type="entry name" value="SLC43A_AATransporter"/>
</dbReference>
<dbReference type="Gene3D" id="1.20.1250.20">
    <property type="entry name" value="MFS general substrate transporter like domains"/>
    <property type="match status" value="1"/>
</dbReference>
<feature type="transmembrane region" description="Helical" evidence="8">
    <location>
        <begin position="262"/>
        <end position="281"/>
    </location>
</feature>
<accession>C4JJ75</accession>
<dbReference type="FunCoup" id="C4JJ75">
    <property type="interactions" value="42"/>
</dbReference>
<dbReference type="GO" id="GO:0000329">
    <property type="term" value="C:fungal-type vacuole membrane"/>
    <property type="evidence" value="ECO:0007669"/>
    <property type="project" value="TreeGrafter"/>
</dbReference>
<proteinExistence type="inferred from homology"/>
<evidence type="ECO:0000313" key="9">
    <source>
        <dbReference type="EMBL" id="EEP76833.1"/>
    </source>
</evidence>
<dbReference type="SUPFAM" id="SSF103473">
    <property type="entry name" value="MFS general substrate transporter"/>
    <property type="match status" value="1"/>
</dbReference>
<dbReference type="EMBL" id="CH476615">
    <property type="protein sequence ID" value="EEP76833.1"/>
    <property type="molecule type" value="Genomic_DNA"/>
</dbReference>
<feature type="transmembrane region" description="Helical" evidence="8">
    <location>
        <begin position="140"/>
        <end position="161"/>
    </location>
</feature>
<comment type="similarity">
    <text evidence="2">Belongs to the SLC43A transporter (TC 2.A.1.44) family.</text>
</comment>
<evidence type="ECO:0000256" key="8">
    <source>
        <dbReference type="SAM" id="Phobius"/>
    </source>
</evidence>
<dbReference type="AlphaFoldDB" id="C4JJ75"/>
<evidence type="ECO:0000256" key="6">
    <source>
        <dbReference type="ARBA" id="ARBA00023136"/>
    </source>
</evidence>
<feature type="transmembrane region" description="Helical" evidence="8">
    <location>
        <begin position="173"/>
        <end position="203"/>
    </location>
</feature>
<evidence type="ECO:0000256" key="7">
    <source>
        <dbReference type="SAM" id="MobiDB-lite"/>
    </source>
</evidence>
<dbReference type="RefSeq" id="XP_002542166.1">
    <property type="nucleotide sequence ID" value="XM_002542120.1"/>
</dbReference>
<organism evidence="9 10">
    <name type="scientific">Uncinocarpus reesii (strain UAMH 1704)</name>
    <dbReference type="NCBI Taxonomy" id="336963"/>
    <lineage>
        <taxon>Eukaryota</taxon>
        <taxon>Fungi</taxon>
        <taxon>Dikarya</taxon>
        <taxon>Ascomycota</taxon>
        <taxon>Pezizomycotina</taxon>
        <taxon>Eurotiomycetes</taxon>
        <taxon>Eurotiomycetidae</taxon>
        <taxon>Onygenales</taxon>
        <taxon>Onygenaceae</taxon>
        <taxon>Uncinocarpus</taxon>
    </lineage>
</organism>
<name>C4JJ75_UNCRE</name>
<feature type="region of interest" description="Disordered" evidence="7">
    <location>
        <begin position="61"/>
        <end position="82"/>
    </location>
</feature>
<dbReference type="PANTHER" id="PTHR20772:SF2">
    <property type="entry name" value="PROTEIN FMP42"/>
    <property type="match status" value="1"/>
</dbReference>
<evidence type="ECO:0000256" key="2">
    <source>
        <dbReference type="ARBA" id="ARBA00006595"/>
    </source>
</evidence>